<name>D5C0Z1_NITHN</name>
<dbReference type="InterPro" id="IPR036412">
    <property type="entry name" value="HAD-like_sf"/>
</dbReference>
<organism evidence="14 15">
    <name type="scientific">Nitrosococcus halophilus (strain Nc4)</name>
    <dbReference type="NCBI Taxonomy" id="472759"/>
    <lineage>
        <taxon>Bacteria</taxon>
        <taxon>Pseudomonadati</taxon>
        <taxon>Pseudomonadota</taxon>
        <taxon>Gammaproteobacteria</taxon>
        <taxon>Chromatiales</taxon>
        <taxon>Chromatiaceae</taxon>
        <taxon>Nitrosococcus</taxon>
    </lineage>
</organism>
<dbReference type="InterPro" id="IPR004014">
    <property type="entry name" value="ATPase_P-typ_cation-transptr_N"/>
</dbReference>
<keyword evidence="6" id="KW-0067">ATP-binding</keyword>
<evidence type="ECO:0000256" key="12">
    <source>
        <dbReference type="SAM" id="Phobius"/>
    </source>
</evidence>
<dbReference type="InterPro" id="IPR001757">
    <property type="entry name" value="P_typ_ATPase"/>
</dbReference>
<dbReference type="GO" id="GO:0016887">
    <property type="term" value="F:ATP hydrolysis activity"/>
    <property type="evidence" value="ECO:0007669"/>
    <property type="project" value="InterPro"/>
</dbReference>
<keyword evidence="5" id="KW-0547">Nucleotide-binding</keyword>
<dbReference type="SUPFAM" id="SSF81665">
    <property type="entry name" value="Calcium ATPase, transmembrane domain M"/>
    <property type="match status" value="1"/>
</dbReference>
<feature type="compositionally biased region" description="Basic and acidic residues" evidence="11">
    <location>
        <begin position="148"/>
        <end position="162"/>
    </location>
</feature>
<dbReference type="RefSeq" id="WP_013032439.1">
    <property type="nucleotide sequence ID" value="NC_013960.1"/>
</dbReference>
<evidence type="ECO:0000256" key="6">
    <source>
        <dbReference type="ARBA" id="ARBA00022840"/>
    </source>
</evidence>
<dbReference type="Gene3D" id="1.20.1110.10">
    <property type="entry name" value="Calcium-transporting ATPase, transmembrane domain"/>
    <property type="match status" value="1"/>
</dbReference>
<dbReference type="InterPro" id="IPR023214">
    <property type="entry name" value="HAD_sf"/>
</dbReference>
<dbReference type="PANTHER" id="PTHR43294">
    <property type="entry name" value="SODIUM/POTASSIUM-TRANSPORTING ATPASE SUBUNIT ALPHA"/>
    <property type="match status" value="1"/>
</dbReference>
<dbReference type="SUPFAM" id="SSF56784">
    <property type="entry name" value="HAD-like"/>
    <property type="match status" value="1"/>
</dbReference>
<dbReference type="InterPro" id="IPR044492">
    <property type="entry name" value="P_typ_ATPase_HD_dom"/>
</dbReference>
<evidence type="ECO:0000256" key="7">
    <source>
        <dbReference type="ARBA" id="ARBA00022842"/>
    </source>
</evidence>
<dbReference type="Pfam" id="PF00122">
    <property type="entry name" value="E1-E2_ATPase"/>
    <property type="match status" value="1"/>
</dbReference>
<dbReference type="InterPro" id="IPR008250">
    <property type="entry name" value="ATPase_P-typ_transduc_dom_A_sf"/>
</dbReference>
<sequence>MPISHQQRKNPPQSSDLIRFPLVQPVHTTVRGRARFKIPLLYRARHLKAPLEKKLQALKSIHSASINPVLGSVLVQFDPAVPLSEIIALIQQQVATVVRDIPPPEKKSPQASKAHGSSSGFATITSIFEYWTRRNEPKPDQFAGSKSEQPKDASRGHAKESAHQNNSLPLSTPAPTGDGATWHSLESAQVLQHLDSDFHSGLTTAEASQRLAHYGPNQLLQAQARSPLQIFLSQFNSLPVWLLGASAGIAIFTGGMVDAAVILGVVLINATIGFVTERYAERTLTTALAQMDSHTTVVLREGQPLQMSAEEVVPGDVILLAPGNYVPADIRLLAAKRLSLDESALTGESLPVAKDPEFLGKEETPLGDRLNMSYMGTMVTGGNGRGIVVATGTATEIGKIQAMVGSTKLPETPMERQLDQIGTQLAILSAAVCGGVYVVGLLRGYSWLEMLKSSISLAVAAVPEGLPPVATTTLALGMRTMNRRKVLIRRLDAVETLGSIQVICLDKTGTLTKNRMTVVNINTGRGEIIVNDGHFYLSGDRIEPAQLQDLLRLFQVIALCNESELETDNTTNGSSTENALLEATGLAGIDIHQLRQEFPRLETQYRAEGRNYMKTTHASPSPEGKRFLAVKGSPSQVLAMCRWHTHNGRQVEIQEEDRAAFLAQNEAMAADSLRVLGVAYTWLEPDQPSKNAKLTWLGLVGMSDPVRTGMAELMNRFHAAGIDTVMITGDQSATAYAIGKQLSLAKGEQLQILDSTHLEKLDPELLSGLVQQVHVFSRVSPAHKLQIVQALQRAGKVVAMTGDGINDSPALKAADIGIAMGSTGTEVARGVADVVLEDDNLHTMVGAVEQGRTIYGNIRKSIHFLLATNFSEIEVMLAAIALGLGQPLNPMQLLWINLITDIFPGLALALDPPDKEILNKSPRDPRESIIQRQELKRMGLESVAIAAGSLSSYGYALWRYGPGPKAGTHAFTSLTLAQLLHSYSCRFPQQSLLSGGRPPPNPYLNWAVGGSIGAQALASLIPGLRNILGITPISLIDGLVIGAGATLPFLINEATKPTGKLPAPLSPETDPPAAEANPQGES</sequence>
<evidence type="ECO:0000256" key="8">
    <source>
        <dbReference type="ARBA" id="ARBA00022967"/>
    </source>
</evidence>
<dbReference type="Gene3D" id="3.40.50.1000">
    <property type="entry name" value="HAD superfamily/HAD-like"/>
    <property type="match status" value="1"/>
</dbReference>
<dbReference type="SUPFAM" id="SSF81653">
    <property type="entry name" value="Calcium ATPase, transduction domain A"/>
    <property type="match status" value="1"/>
</dbReference>
<dbReference type="FunFam" id="2.70.150.10:FF:000160">
    <property type="entry name" value="Sarcoplasmic/endoplasmic reticulum calcium ATPase 1"/>
    <property type="match status" value="1"/>
</dbReference>
<reference evidence="15" key="1">
    <citation type="submission" date="2010-04" db="EMBL/GenBank/DDBJ databases">
        <title>Complete genome sequence of Nitrosococcus halophilus Nc4, a salt-adapted, aerobic obligate ammonia-oxidizing sulfur purple bacterium.</title>
        <authorList>
            <consortium name="US DOE Joint Genome Institute"/>
            <person name="Campbell M.A."/>
            <person name="Malfatti S.A."/>
            <person name="Chain P.S.G."/>
            <person name="Heidelberg J.F."/>
            <person name="Ward B.B."/>
            <person name="Klotz M.G."/>
        </authorList>
    </citation>
    <scope>NUCLEOTIDE SEQUENCE [LARGE SCALE GENOMIC DNA]</scope>
    <source>
        <strain evidence="15">Nc4</strain>
    </source>
</reference>
<dbReference type="OrthoDB" id="9814270at2"/>
<dbReference type="InterPro" id="IPR059000">
    <property type="entry name" value="ATPase_P-type_domA"/>
</dbReference>
<evidence type="ECO:0000256" key="5">
    <source>
        <dbReference type="ARBA" id="ARBA00022741"/>
    </source>
</evidence>
<comment type="similarity">
    <text evidence="2">Belongs to the cation transport ATPase (P-type) (TC 3.A.3) family. Type IIA subfamily.</text>
</comment>
<keyword evidence="3" id="KW-0597">Phosphoprotein</keyword>
<dbReference type="GO" id="GO:0005524">
    <property type="term" value="F:ATP binding"/>
    <property type="evidence" value="ECO:0007669"/>
    <property type="project" value="UniProtKB-KW"/>
</dbReference>
<dbReference type="SFLD" id="SFLDS00003">
    <property type="entry name" value="Haloacid_Dehalogenase"/>
    <property type="match status" value="1"/>
</dbReference>
<evidence type="ECO:0000256" key="10">
    <source>
        <dbReference type="ARBA" id="ARBA00023136"/>
    </source>
</evidence>
<feature type="transmembrane region" description="Helical" evidence="12">
    <location>
        <begin position="240"/>
        <end position="268"/>
    </location>
</feature>
<evidence type="ECO:0000256" key="4">
    <source>
        <dbReference type="ARBA" id="ARBA00022692"/>
    </source>
</evidence>
<accession>D5C0Z1</accession>
<dbReference type="eggNOG" id="COG0474">
    <property type="taxonomic scope" value="Bacteria"/>
</dbReference>
<evidence type="ECO:0000259" key="13">
    <source>
        <dbReference type="SMART" id="SM00831"/>
    </source>
</evidence>
<dbReference type="Pfam" id="PF00689">
    <property type="entry name" value="Cation_ATPase_C"/>
    <property type="match status" value="1"/>
</dbReference>
<dbReference type="GO" id="GO:0006883">
    <property type="term" value="P:intracellular sodium ion homeostasis"/>
    <property type="evidence" value="ECO:0007669"/>
    <property type="project" value="TreeGrafter"/>
</dbReference>
<gene>
    <name evidence="14" type="ordered locus">Nhal_1397</name>
</gene>
<dbReference type="InterPro" id="IPR023298">
    <property type="entry name" value="ATPase_P-typ_TM_dom_sf"/>
</dbReference>
<proteinExistence type="inferred from homology"/>
<dbReference type="SMART" id="SM00831">
    <property type="entry name" value="Cation_ATPase_N"/>
    <property type="match status" value="1"/>
</dbReference>
<keyword evidence="7" id="KW-0460">Magnesium</keyword>
<dbReference type="PRINTS" id="PR00119">
    <property type="entry name" value="CATATPASE"/>
</dbReference>
<feature type="compositionally biased region" description="Polar residues" evidence="11">
    <location>
        <begin position="163"/>
        <end position="174"/>
    </location>
</feature>
<dbReference type="SFLD" id="SFLDG00002">
    <property type="entry name" value="C1.7:_P-type_atpase_like"/>
    <property type="match status" value="1"/>
</dbReference>
<dbReference type="Pfam" id="PF19991">
    <property type="entry name" value="HMA_2"/>
    <property type="match status" value="1"/>
</dbReference>
<dbReference type="HOGENOM" id="CLU_002360_3_3_6"/>
<evidence type="ECO:0000256" key="9">
    <source>
        <dbReference type="ARBA" id="ARBA00022989"/>
    </source>
</evidence>
<dbReference type="NCBIfam" id="TIGR01494">
    <property type="entry name" value="ATPase_P-type"/>
    <property type="match status" value="2"/>
</dbReference>
<comment type="subcellular location">
    <subcellularLocation>
        <location evidence="1">Endomembrane system</location>
        <topology evidence="1">Multi-pass membrane protein</topology>
    </subcellularLocation>
</comment>
<evidence type="ECO:0000256" key="11">
    <source>
        <dbReference type="SAM" id="MobiDB-lite"/>
    </source>
</evidence>
<evidence type="ECO:0000313" key="14">
    <source>
        <dbReference type="EMBL" id="ADE14548.1"/>
    </source>
</evidence>
<feature type="transmembrane region" description="Helical" evidence="12">
    <location>
        <begin position="425"/>
        <end position="448"/>
    </location>
</feature>
<dbReference type="PROSITE" id="PS00154">
    <property type="entry name" value="ATPASE_E1_E2"/>
    <property type="match status" value="1"/>
</dbReference>
<dbReference type="InterPro" id="IPR023299">
    <property type="entry name" value="ATPase_P-typ_cyto_dom_N"/>
</dbReference>
<dbReference type="SUPFAM" id="SSF81660">
    <property type="entry name" value="Metal cation-transporting ATPase, ATP-binding domain N"/>
    <property type="match status" value="1"/>
</dbReference>
<evidence type="ECO:0000256" key="2">
    <source>
        <dbReference type="ARBA" id="ARBA00005675"/>
    </source>
</evidence>
<dbReference type="STRING" id="472759.Nhal_1397"/>
<dbReference type="PANTHER" id="PTHR43294:SF20">
    <property type="entry name" value="P-TYPE ATPASE"/>
    <property type="match status" value="1"/>
</dbReference>
<dbReference type="GO" id="GO:1902600">
    <property type="term" value="P:proton transmembrane transport"/>
    <property type="evidence" value="ECO:0007669"/>
    <property type="project" value="TreeGrafter"/>
</dbReference>
<dbReference type="GO" id="GO:0030007">
    <property type="term" value="P:intracellular potassium ion homeostasis"/>
    <property type="evidence" value="ECO:0007669"/>
    <property type="project" value="TreeGrafter"/>
</dbReference>
<dbReference type="InterPro" id="IPR018303">
    <property type="entry name" value="ATPase_P-typ_P_site"/>
</dbReference>
<feature type="domain" description="Cation-transporting P-type ATPase N-terminal" evidence="13">
    <location>
        <begin position="181"/>
        <end position="255"/>
    </location>
</feature>
<evidence type="ECO:0000256" key="1">
    <source>
        <dbReference type="ARBA" id="ARBA00004127"/>
    </source>
</evidence>
<dbReference type="GO" id="GO:0012505">
    <property type="term" value="C:endomembrane system"/>
    <property type="evidence" value="ECO:0007669"/>
    <property type="project" value="UniProtKB-SubCell"/>
</dbReference>
<feature type="region of interest" description="Disordered" evidence="11">
    <location>
        <begin position="1058"/>
        <end position="1082"/>
    </location>
</feature>
<dbReference type="Gene3D" id="3.40.1110.10">
    <property type="entry name" value="Calcium-transporting ATPase, cytoplasmic domain N"/>
    <property type="match status" value="1"/>
</dbReference>
<keyword evidence="10 12" id="KW-0472">Membrane</keyword>
<dbReference type="GO" id="GO:0036376">
    <property type="term" value="P:sodium ion export across plasma membrane"/>
    <property type="evidence" value="ECO:0007669"/>
    <property type="project" value="TreeGrafter"/>
</dbReference>
<dbReference type="PRINTS" id="PR00120">
    <property type="entry name" value="HATPASE"/>
</dbReference>
<dbReference type="GO" id="GO:0005886">
    <property type="term" value="C:plasma membrane"/>
    <property type="evidence" value="ECO:0007669"/>
    <property type="project" value="TreeGrafter"/>
</dbReference>
<keyword evidence="9 12" id="KW-1133">Transmembrane helix</keyword>
<evidence type="ECO:0000313" key="15">
    <source>
        <dbReference type="Proteomes" id="UP000001844"/>
    </source>
</evidence>
<dbReference type="KEGG" id="nhl:Nhal_1397"/>
<dbReference type="EMBL" id="CP001798">
    <property type="protein sequence ID" value="ADE14548.1"/>
    <property type="molecule type" value="Genomic_DNA"/>
</dbReference>
<keyword evidence="8" id="KW-1278">Translocase</keyword>
<dbReference type="AlphaFoldDB" id="D5C0Z1"/>
<dbReference type="InterPro" id="IPR050510">
    <property type="entry name" value="Cation_transp_ATPase_P-type"/>
</dbReference>
<keyword evidence="4 12" id="KW-0812">Transmembrane</keyword>
<dbReference type="Proteomes" id="UP000001844">
    <property type="component" value="Chromosome"/>
</dbReference>
<dbReference type="InterPro" id="IPR006068">
    <property type="entry name" value="ATPase_P-typ_cation-transptr_C"/>
</dbReference>
<protein>
    <submittedName>
        <fullName evidence="14">ATPase, P-type (Transporting), HAD superfamily, subfamily IC</fullName>
    </submittedName>
</protein>
<dbReference type="GO" id="GO:0005391">
    <property type="term" value="F:P-type sodium:potassium-exchanging transporter activity"/>
    <property type="evidence" value="ECO:0007669"/>
    <property type="project" value="TreeGrafter"/>
</dbReference>
<dbReference type="SFLD" id="SFLDF00027">
    <property type="entry name" value="p-type_atpase"/>
    <property type="match status" value="1"/>
</dbReference>
<feature type="region of interest" description="Disordered" evidence="11">
    <location>
        <begin position="137"/>
        <end position="181"/>
    </location>
</feature>
<evidence type="ECO:0000256" key="3">
    <source>
        <dbReference type="ARBA" id="ARBA00022553"/>
    </source>
</evidence>
<dbReference type="GO" id="GO:1990573">
    <property type="term" value="P:potassium ion import across plasma membrane"/>
    <property type="evidence" value="ECO:0007669"/>
    <property type="project" value="TreeGrafter"/>
</dbReference>
<keyword evidence="15" id="KW-1185">Reference proteome</keyword>
<dbReference type="Gene3D" id="2.70.150.10">
    <property type="entry name" value="Calcium-transporting ATPase, cytoplasmic transduction domain A"/>
    <property type="match status" value="1"/>
</dbReference>
<dbReference type="Pfam" id="PF13246">
    <property type="entry name" value="Cation_ATPase"/>
    <property type="match status" value="1"/>
</dbReference>
<dbReference type="Pfam" id="PF00690">
    <property type="entry name" value="Cation_ATPase_N"/>
    <property type="match status" value="1"/>
</dbReference>